<evidence type="ECO:0000256" key="1">
    <source>
        <dbReference type="SAM" id="MobiDB-lite"/>
    </source>
</evidence>
<dbReference type="InterPro" id="IPR038883">
    <property type="entry name" value="AN11006-like"/>
</dbReference>
<feature type="region of interest" description="Disordered" evidence="1">
    <location>
        <begin position="1"/>
        <end position="35"/>
    </location>
</feature>
<protein>
    <submittedName>
        <fullName evidence="2">Uncharacterized protein</fullName>
    </submittedName>
</protein>
<gene>
    <name evidence="2" type="ORF">K461DRAFT_53239</name>
</gene>
<dbReference type="PANTHER" id="PTHR42085">
    <property type="entry name" value="F-BOX DOMAIN-CONTAINING PROTEIN"/>
    <property type="match status" value="1"/>
</dbReference>
<proteinExistence type="predicted"/>
<keyword evidence="3" id="KW-1185">Reference proteome</keyword>
<accession>A0A9P4IY02</accession>
<comment type="caution">
    <text evidence="2">The sequence shown here is derived from an EMBL/GenBank/DDBJ whole genome shotgun (WGS) entry which is preliminary data.</text>
</comment>
<reference evidence="2" key="1">
    <citation type="journal article" date="2020" name="Stud. Mycol.">
        <title>101 Dothideomycetes genomes: a test case for predicting lifestyles and emergence of pathogens.</title>
        <authorList>
            <person name="Haridas S."/>
            <person name="Albert R."/>
            <person name="Binder M."/>
            <person name="Bloem J."/>
            <person name="Labutti K."/>
            <person name="Salamov A."/>
            <person name="Andreopoulos B."/>
            <person name="Baker S."/>
            <person name="Barry K."/>
            <person name="Bills G."/>
            <person name="Bluhm B."/>
            <person name="Cannon C."/>
            <person name="Castanera R."/>
            <person name="Culley D."/>
            <person name="Daum C."/>
            <person name="Ezra D."/>
            <person name="Gonzalez J."/>
            <person name="Henrissat B."/>
            <person name="Kuo A."/>
            <person name="Liang C."/>
            <person name="Lipzen A."/>
            <person name="Lutzoni F."/>
            <person name="Magnuson J."/>
            <person name="Mondo S."/>
            <person name="Nolan M."/>
            <person name="Ohm R."/>
            <person name="Pangilinan J."/>
            <person name="Park H.-J."/>
            <person name="Ramirez L."/>
            <person name="Alfaro M."/>
            <person name="Sun H."/>
            <person name="Tritt A."/>
            <person name="Yoshinaga Y."/>
            <person name="Zwiers L.-H."/>
            <person name="Turgeon B."/>
            <person name="Goodwin S."/>
            <person name="Spatafora J."/>
            <person name="Crous P."/>
            <person name="Grigoriev I."/>
        </authorList>
    </citation>
    <scope>NUCLEOTIDE SEQUENCE</scope>
    <source>
        <strain evidence="2">CBS 260.36</strain>
    </source>
</reference>
<organism evidence="2 3">
    <name type="scientific">Myriangium duriaei CBS 260.36</name>
    <dbReference type="NCBI Taxonomy" id="1168546"/>
    <lineage>
        <taxon>Eukaryota</taxon>
        <taxon>Fungi</taxon>
        <taxon>Dikarya</taxon>
        <taxon>Ascomycota</taxon>
        <taxon>Pezizomycotina</taxon>
        <taxon>Dothideomycetes</taxon>
        <taxon>Dothideomycetidae</taxon>
        <taxon>Myriangiales</taxon>
        <taxon>Myriangiaceae</taxon>
        <taxon>Myriangium</taxon>
    </lineage>
</organism>
<dbReference type="AlphaFoldDB" id="A0A9P4IY02"/>
<name>A0A9P4IY02_9PEZI</name>
<feature type="compositionally biased region" description="Polar residues" evidence="1">
    <location>
        <begin position="11"/>
        <end position="21"/>
    </location>
</feature>
<dbReference type="Proteomes" id="UP000799439">
    <property type="component" value="Unassembled WGS sequence"/>
</dbReference>
<sequence length="454" mass="51568">MPPRRSEKVANPSQRSHQPHQNSDHAVDKIPINMPLSSNRDPIMIKPRALSVYLRRSLRHFRSKSLAAFNLTVHWRILGAGNLTSSELHNSKAERKLSFDYGPGDSKWMGTVVFCTDNNGLADPCAIYSLTENDSGRQESLSSLFTRFLAATKPQWEQKNLADSQLAWWLMNGKSFRLLDLPPELRDTIYDRASGSVIEPYSKDTISSTGRSYKRLPNLSLLLANKQIYHEITGVMASKAVFCFTSAWNFVKFMRKRAVWLLDIKHIELDLDHAEYLRLLDGSHGAFDKLRKMRPDQLVVRLARLDQTNSGPLRVMFIEGCHWRVTNWILCRLWENVAGQKVLLTGGIQPQAKEQMELQFEKAHAELHRMDKLRQSLGLGPCDWDDFWDNEVAGGVRIGTPGMKSSAPFPVVLGTWQPTAPVACQCPQSCDNVDWEPMRSELTTKHKKLSGWSG</sequence>
<dbReference type="OrthoDB" id="5335493at2759"/>
<evidence type="ECO:0000313" key="3">
    <source>
        <dbReference type="Proteomes" id="UP000799439"/>
    </source>
</evidence>
<dbReference type="PANTHER" id="PTHR42085:SF2">
    <property type="entry name" value="F-BOX DOMAIN-CONTAINING PROTEIN"/>
    <property type="match status" value="1"/>
</dbReference>
<evidence type="ECO:0000313" key="2">
    <source>
        <dbReference type="EMBL" id="KAF2148818.1"/>
    </source>
</evidence>
<dbReference type="EMBL" id="ML996092">
    <property type="protein sequence ID" value="KAF2148818.1"/>
    <property type="molecule type" value="Genomic_DNA"/>
</dbReference>